<keyword evidence="2" id="KW-1185">Reference proteome</keyword>
<dbReference type="KEGG" id="epa:110254984"/>
<dbReference type="RefSeq" id="XP_020917698.1">
    <property type="nucleotide sequence ID" value="XM_021062039.2"/>
</dbReference>
<dbReference type="AlphaFoldDB" id="A0A913YCP0"/>
<accession>A0A913YCP0</accession>
<proteinExistence type="predicted"/>
<reference evidence="1" key="1">
    <citation type="submission" date="2022-11" db="UniProtKB">
        <authorList>
            <consortium name="EnsemblMetazoa"/>
        </authorList>
    </citation>
    <scope>IDENTIFICATION</scope>
</reference>
<evidence type="ECO:0000313" key="2">
    <source>
        <dbReference type="Proteomes" id="UP000887567"/>
    </source>
</evidence>
<dbReference type="EnsemblMetazoa" id="XM_021062039.2">
    <property type="protein sequence ID" value="XP_020917698.1"/>
    <property type="gene ID" value="LOC110254984"/>
</dbReference>
<name>A0A913YCP0_EXADI</name>
<sequence length="195" mass="21555">MFWDFYGPQIAGSVVKLPYSELQRVHQAVPAANIKWSAHGIDNVAVTASSQIFKATFNDIPCDSVAYLSVTLKAQETPKRIKYKQTFTGNVKCYGIFGGLLSGAYRLNETGLYPFDSTKDKISEYKDIGSSSVPHLPLGSIYGCQEGNFWEKRGNSAAQATITQRCKPNMKSFTLTTFVKCGTGSFELSNFNFIQ</sequence>
<protein>
    <submittedName>
        <fullName evidence="1">Uncharacterized protein</fullName>
    </submittedName>
</protein>
<dbReference type="GeneID" id="110254984"/>
<organism evidence="1 2">
    <name type="scientific">Exaiptasia diaphana</name>
    <name type="common">Tropical sea anemone</name>
    <name type="synonym">Aiptasia pulchella</name>
    <dbReference type="NCBI Taxonomy" id="2652724"/>
    <lineage>
        <taxon>Eukaryota</taxon>
        <taxon>Metazoa</taxon>
        <taxon>Cnidaria</taxon>
        <taxon>Anthozoa</taxon>
        <taxon>Hexacorallia</taxon>
        <taxon>Actiniaria</taxon>
        <taxon>Aiptasiidae</taxon>
        <taxon>Exaiptasia</taxon>
    </lineage>
</organism>
<evidence type="ECO:0000313" key="1">
    <source>
        <dbReference type="EnsemblMetazoa" id="XP_020917698.1"/>
    </source>
</evidence>
<dbReference type="Proteomes" id="UP000887567">
    <property type="component" value="Unplaced"/>
</dbReference>